<dbReference type="AlphaFoldDB" id="A0A645BVI9"/>
<accession>A0A645BVI9</accession>
<dbReference type="EMBL" id="VSSQ01020714">
    <property type="protein sequence ID" value="MPM65784.1"/>
    <property type="molecule type" value="Genomic_DNA"/>
</dbReference>
<dbReference type="Gene3D" id="1.25.40.10">
    <property type="entry name" value="Tetratricopeptide repeat domain"/>
    <property type="match status" value="2"/>
</dbReference>
<proteinExistence type="predicted"/>
<reference evidence="1" key="1">
    <citation type="submission" date="2019-08" db="EMBL/GenBank/DDBJ databases">
        <authorList>
            <person name="Kucharzyk K."/>
            <person name="Murdoch R.W."/>
            <person name="Higgins S."/>
            <person name="Loffler F."/>
        </authorList>
    </citation>
    <scope>NUCLEOTIDE SEQUENCE</scope>
</reference>
<name>A0A645BVI9_9ZZZZ</name>
<sequence length="206" mass="23490">MADANSVKYLDDALLYVSAIEYGNGNLNQALADYSRLANSARNQSNQQTGQMGVVRTQYRLNNFHEASRAATTFLANTNLSPEVTAEARYLRGKSLQQVNEVDKAMEDFQSLAQDTRSVYGAEAQFILADTYYRWKSYDRVESQVKSFMQKGTPHQYWMARALIVLSDTYKAKGDNFQAQQYLESLKNNYKGTEADIQQMINERIK</sequence>
<dbReference type="SUPFAM" id="SSF48452">
    <property type="entry name" value="TPR-like"/>
    <property type="match status" value="1"/>
</dbReference>
<gene>
    <name evidence="1" type="ORF">SDC9_112686</name>
</gene>
<organism evidence="1">
    <name type="scientific">bioreactor metagenome</name>
    <dbReference type="NCBI Taxonomy" id="1076179"/>
    <lineage>
        <taxon>unclassified sequences</taxon>
        <taxon>metagenomes</taxon>
        <taxon>ecological metagenomes</taxon>
    </lineage>
</organism>
<evidence type="ECO:0008006" key="2">
    <source>
        <dbReference type="Google" id="ProtNLM"/>
    </source>
</evidence>
<evidence type="ECO:0000313" key="1">
    <source>
        <dbReference type="EMBL" id="MPM65784.1"/>
    </source>
</evidence>
<protein>
    <recommendedName>
        <fullName evidence="2">Outer membrane protein assembly factor BamD</fullName>
    </recommendedName>
</protein>
<comment type="caution">
    <text evidence="1">The sequence shown here is derived from an EMBL/GenBank/DDBJ whole genome shotgun (WGS) entry which is preliminary data.</text>
</comment>
<dbReference type="InterPro" id="IPR011990">
    <property type="entry name" value="TPR-like_helical_dom_sf"/>
</dbReference>